<dbReference type="EMBL" id="KN838681">
    <property type="protein sequence ID" value="KIJ97907.1"/>
    <property type="molecule type" value="Genomic_DNA"/>
</dbReference>
<sequence>MFKVRKEEEIERFCSITIQGFLGRHEQVLDVHVVKFGALPICAKSRDIRGQAQTC</sequence>
<accession>A0A0C9XPH6</accession>
<reference evidence="1 2" key="1">
    <citation type="submission" date="2014-04" db="EMBL/GenBank/DDBJ databases">
        <authorList>
            <consortium name="DOE Joint Genome Institute"/>
            <person name="Kuo A."/>
            <person name="Kohler A."/>
            <person name="Nagy L.G."/>
            <person name="Floudas D."/>
            <person name="Copeland A."/>
            <person name="Barry K.W."/>
            <person name="Cichocki N."/>
            <person name="Veneault-Fourrey C."/>
            <person name="LaButti K."/>
            <person name="Lindquist E.A."/>
            <person name="Lipzen A."/>
            <person name="Lundell T."/>
            <person name="Morin E."/>
            <person name="Murat C."/>
            <person name="Sun H."/>
            <person name="Tunlid A."/>
            <person name="Henrissat B."/>
            <person name="Grigoriev I.V."/>
            <person name="Hibbett D.S."/>
            <person name="Martin F."/>
            <person name="Nordberg H.P."/>
            <person name="Cantor M.N."/>
            <person name="Hua S.X."/>
        </authorList>
    </citation>
    <scope>NUCLEOTIDE SEQUENCE [LARGE SCALE GENOMIC DNA]</scope>
    <source>
        <strain evidence="1 2">LaAM-08-1</strain>
    </source>
</reference>
<dbReference type="Proteomes" id="UP000054477">
    <property type="component" value="Unassembled WGS sequence"/>
</dbReference>
<gene>
    <name evidence="1" type="ORF">K443DRAFT_681186</name>
</gene>
<dbReference type="AlphaFoldDB" id="A0A0C9XPH6"/>
<name>A0A0C9XPH6_9AGAR</name>
<reference evidence="2" key="2">
    <citation type="submission" date="2015-01" db="EMBL/GenBank/DDBJ databases">
        <title>Evolutionary Origins and Diversification of the Mycorrhizal Mutualists.</title>
        <authorList>
            <consortium name="DOE Joint Genome Institute"/>
            <consortium name="Mycorrhizal Genomics Consortium"/>
            <person name="Kohler A."/>
            <person name="Kuo A."/>
            <person name="Nagy L.G."/>
            <person name="Floudas D."/>
            <person name="Copeland A."/>
            <person name="Barry K.W."/>
            <person name="Cichocki N."/>
            <person name="Veneault-Fourrey C."/>
            <person name="LaButti K."/>
            <person name="Lindquist E.A."/>
            <person name="Lipzen A."/>
            <person name="Lundell T."/>
            <person name="Morin E."/>
            <person name="Murat C."/>
            <person name="Riley R."/>
            <person name="Ohm R."/>
            <person name="Sun H."/>
            <person name="Tunlid A."/>
            <person name="Henrissat B."/>
            <person name="Grigoriev I.V."/>
            <person name="Hibbett D.S."/>
            <person name="Martin F."/>
        </authorList>
    </citation>
    <scope>NUCLEOTIDE SEQUENCE [LARGE SCALE GENOMIC DNA]</scope>
    <source>
        <strain evidence="2">LaAM-08-1</strain>
    </source>
</reference>
<proteinExistence type="predicted"/>
<organism evidence="1 2">
    <name type="scientific">Laccaria amethystina LaAM-08-1</name>
    <dbReference type="NCBI Taxonomy" id="1095629"/>
    <lineage>
        <taxon>Eukaryota</taxon>
        <taxon>Fungi</taxon>
        <taxon>Dikarya</taxon>
        <taxon>Basidiomycota</taxon>
        <taxon>Agaricomycotina</taxon>
        <taxon>Agaricomycetes</taxon>
        <taxon>Agaricomycetidae</taxon>
        <taxon>Agaricales</taxon>
        <taxon>Agaricineae</taxon>
        <taxon>Hydnangiaceae</taxon>
        <taxon>Laccaria</taxon>
    </lineage>
</organism>
<evidence type="ECO:0000313" key="2">
    <source>
        <dbReference type="Proteomes" id="UP000054477"/>
    </source>
</evidence>
<keyword evidence="2" id="KW-1185">Reference proteome</keyword>
<protein>
    <submittedName>
        <fullName evidence="1">Uncharacterized protein</fullName>
    </submittedName>
</protein>
<dbReference type="HOGENOM" id="CLU_3032686_0_0_1"/>
<evidence type="ECO:0000313" key="1">
    <source>
        <dbReference type="EMBL" id="KIJ97907.1"/>
    </source>
</evidence>